<feature type="region of interest" description="Disordered" evidence="1">
    <location>
        <begin position="145"/>
        <end position="221"/>
    </location>
</feature>
<name>A0A8S0VQP2_CYCAE</name>
<sequence length="905" mass="96655">MQQPRPPLDLKLAGTASFLPALLAHIRATHNLNIASSPNPGLQPLPLDNVIFQSILLCLIGQQKHLVLRTPEEDVGLAVKLVLWTLSNVFDLEVHKVKVKPSSRAPASGRNGRLSSTAKAEAQFRNEAGAAERFLKSLFVPSVSPRPEENEYTQLNPSGGPEEDNPSTSLPTPKPQRHHEYTRSRSFPQNLNLSGAGSTSITPSTSTSASTGSTIIRPRPTYAYRPSLPHAYTYPVNATPSSGSFDAATPTTASTATPIGPIPPAIGRRTPTPRLPHAYTDPLPLPHPYTPKSRHAKTKSKGSSHSRHRHSKSRSQSSVWYDAEEEGEGAGEGGVDWRAEDMHLPQALVLSGLEHANEGAQRAFGRVLSDRKVVLPVRGEQEERTWEVPNDFIVVYVCPWNARQRPAVHTSLLDKFAMSTNVFIPQNIRHDFRLLQFSSSSSFPPGSTPGYPFPKGLGQPHHHSHLHTHTHHNGGHSHSNPGSPSPAHPVALPPTHTPPVRTTALPSHGHGYPYGHSSTSSGSFSPSASPPLLGHASWRPVSASGYGSSSAYGNGYPNLNGSGGYERQSYAYTQSYTHPYPSPTDRDSHTSPFFSALPSPSALAPVSPSSPAQTAVPPAPLLPPGLLASLRILATDHTYISPSLSLYLADLFSATRHHPRLDGMLLGARAMRDAEVLVRAGKVVGIGGGEAATAVQLGVGNPPDISKMRTKTKEADYSDEEDKEDCDEEDETGEGDGGAYGYTSTGESSKSDVHQLIHNATYNPVPLRSPLSPRSPYVHPSTGPGPNRSTLEPGPDAAPASTVPNLNSFPILDVSEVDIARIVPRVVSHRVRVRAGPRDEVLSGVLFGATFDGEGIDGWEVGGGEKGMEAGDADADADAGEGQGQGGQEDRETVKSVLVQILSEV</sequence>
<proteinExistence type="predicted"/>
<feature type="region of interest" description="Disordered" evidence="1">
    <location>
        <begin position="862"/>
        <end position="893"/>
    </location>
</feature>
<dbReference type="Proteomes" id="UP000467700">
    <property type="component" value="Unassembled WGS sequence"/>
</dbReference>
<feature type="compositionally biased region" description="Low complexity" evidence="1">
    <location>
        <begin position="766"/>
        <end position="776"/>
    </location>
</feature>
<evidence type="ECO:0000313" key="2">
    <source>
        <dbReference type="EMBL" id="CAA7260665.1"/>
    </source>
</evidence>
<feature type="compositionally biased region" description="Low complexity" evidence="1">
    <location>
        <begin position="445"/>
        <end position="459"/>
    </location>
</feature>
<feature type="region of interest" description="Disordered" evidence="1">
    <location>
        <begin position="243"/>
        <end position="336"/>
    </location>
</feature>
<feature type="region of interest" description="Disordered" evidence="1">
    <location>
        <begin position="697"/>
        <end position="751"/>
    </location>
</feature>
<feature type="compositionally biased region" description="Low complexity" evidence="1">
    <location>
        <begin position="194"/>
        <end position="216"/>
    </location>
</feature>
<evidence type="ECO:0000256" key="1">
    <source>
        <dbReference type="SAM" id="MobiDB-lite"/>
    </source>
</evidence>
<feature type="region of interest" description="Disordered" evidence="1">
    <location>
        <begin position="445"/>
        <end position="531"/>
    </location>
</feature>
<feature type="region of interest" description="Disordered" evidence="1">
    <location>
        <begin position="575"/>
        <end position="594"/>
    </location>
</feature>
<dbReference type="OrthoDB" id="5582146at2759"/>
<feature type="compositionally biased region" description="Low complexity" evidence="1">
    <location>
        <begin position="247"/>
        <end position="272"/>
    </location>
</feature>
<feature type="compositionally biased region" description="Low complexity" evidence="1">
    <location>
        <begin position="505"/>
        <end position="531"/>
    </location>
</feature>
<feature type="region of interest" description="Disordered" evidence="1">
    <location>
        <begin position="763"/>
        <end position="802"/>
    </location>
</feature>
<feature type="compositionally biased region" description="Basic residues" evidence="1">
    <location>
        <begin position="292"/>
        <end position="313"/>
    </location>
</feature>
<gene>
    <name evidence="2" type="ORF">AAE3_LOCUS3037</name>
</gene>
<dbReference type="EMBL" id="CACVBS010000030">
    <property type="protein sequence ID" value="CAA7260665.1"/>
    <property type="molecule type" value="Genomic_DNA"/>
</dbReference>
<protein>
    <submittedName>
        <fullName evidence="2">Uncharacterized protein</fullName>
    </submittedName>
</protein>
<feature type="compositionally biased region" description="Acidic residues" evidence="1">
    <location>
        <begin position="717"/>
        <end position="734"/>
    </location>
</feature>
<feature type="compositionally biased region" description="Polar residues" evidence="1">
    <location>
        <begin position="184"/>
        <end position="193"/>
    </location>
</feature>
<comment type="caution">
    <text evidence="2">The sequence shown here is derived from an EMBL/GenBank/DDBJ whole genome shotgun (WGS) entry which is preliminary data.</text>
</comment>
<reference evidence="2 3" key="1">
    <citation type="submission" date="2020-01" db="EMBL/GenBank/DDBJ databases">
        <authorList>
            <person name="Gupta K D."/>
        </authorList>
    </citation>
    <scope>NUCLEOTIDE SEQUENCE [LARGE SCALE GENOMIC DNA]</scope>
</reference>
<accession>A0A8S0VQP2</accession>
<feature type="compositionally biased region" description="Pro residues" evidence="1">
    <location>
        <begin position="483"/>
        <end position="497"/>
    </location>
</feature>
<feature type="compositionally biased region" description="Basic residues" evidence="1">
    <location>
        <begin position="460"/>
        <end position="475"/>
    </location>
</feature>
<keyword evidence="3" id="KW-1185">Reference proteome</keyword>
<organism evidence="2 3">
    <name type="scientific">Cyclocybe aegerita</name>
    <name type="common">Black poplar mushroom</name>
    <name type="synonym">Agrocybe aegerita</name>
    <dbReference type="NCBI Taxonomy" id="1973307"/>
    <lineage>
        <taxon>Eukaryota</taxon>
        <taxon>Fungi</taxon>
        <taxon>Dikarya</taxon>
        <taxon>Basidiomycota</taxon>
        <taxon>Agaricomycotina</taxon>
        <taxon>Agaricomycetes</taxon>
        <taxon>Agaricomycetidae</taxon>
        <taxon>Agaricales</taxon>
        <taxon>Agaricineae</taxon>
        <taxon>Bolbitiaceae</taxon>
        <taxon>Cyclocybe</taxon>
    </lineage>
</organism>
<dbReference type="AlphaFoldDB" id="A0A8S0VQP2"/>
<feature type="region of interest" description="Disordered" evidence="1">
    <location>
        <begin position="100"/>
        <end position="119"/>
    </location>
</feature>
<evidence type="ECO:0000313" key="3">
    <source>
        <dbReference type="Proteomes" id="UP000467700"/>
    </source>
</evidence>